<dbReference type="PANTHER" id="PTHR47964">
    <property type="entry name" value="ATP-DEPENDENT DNA HELICASE HOMOLOG RECG, CHLOROPLASTIC"/>
    <property type="match status" value="1"/>
</dbReference>
<dbReference type="Pfam" id="PF17191">
    <property type="entry name" value="RecG_wedge"/>
    <property type="match status" value="1"/>
</dbReference>
<dbReference type="InterPro" id="IPR045562">
    <property type="entry name" value="RecG_dom3_C"/>
</dbReference>
<dbReference type="InterPro" id="IPR011545">
    <property type="entry name" value="DEAD/DEAH_box_helicase_dom"/>
</dbReference>
<dbReference type="PROSITE" id="PS51194">
    <property type="entry name" value="HELICASE_CTER"/>
    <property type="match status" value="1"/>
</dbReference>
<dbReference type="SUPFAM" id="SSF50249">
    <property type="entry name" value="Nucleic acid-binding proteins"/>
    <property type="match status" value="1"/>
</dbReference>
<evidence type="ECO:0000259" key="9">
    <source>
        <dbReference type="PROSITE" id="PS51192"/>
    </source>
</evidence>
<dbReference type="PROSITE" id="PS51192">
    <property type="entry name" value="HELICASE_ATP_BIND_1"/>
    <property type="match status" value="1"/>
</dbReference>
<evidence type="ECO:0000256" key="7">
    <source>
        <dbReference type="ARBA" id="ARBA00023204"/>
    </source>
</evidence>
<gene>
    <name evidence="11" type="ORF">COT82_02600</name>
</gene>
<evidence type="ECO:0000313" key="11">
    <source>
        <dbReference type="EMBL" id="PIT96551.1"/>
    </source>
</evidence>
<dbReference type="EMBL" id="PFAA01000048">
    <property type="protein sequence ID" value="PIT96551.1"/>
    <property type="molecule type" value="Genomic_DNA"/>
</dbReference>
<dbReference type="InterPro" id="IPR001650">
    <property type="entry name" value="Helicase_C-like"/>
</dbReference>
<evidence type="ECO:0000256" key="2">
    <source>
        <dbReference type="ARBA" id="ARBA00022763"/>
    </source>
</evidence>
<dbReference type="InterPro" id="IPR012340">
    <property type="entry name" value="NA-bd_OB-fold"/>
</dbReference>
<dbReference type="Proteomes" id="UP000230481">
    <property type="component" value="Unassembled WGS sequence"/>
</dbReference>
<reference evidence="12" key="1">
    <citation type="submission" date="2017-09" db="EMBL/GenBank/DDBJ databases">
        <title>Depth-based differentiation of microbial function through sediment-hosted aquifers and enrichment of novel symbionts in the deep terrestrial subsurface.</title>
        <authorList>
            <person name="Probst A.J."/>
            <person name="Ladd B."/>
            <person name="Jarett J.K."/>
            <person name="Geller-Mcgrath D.E."/>
            <person name="Sieber C.M.K."/>
            <person name="Emerson J.B."/>
            <person name="Anantharaman K."/>
            <person name="Thomas B.C."/>
            <person name="Malmstrom R."/>
            <person name="Stieglmeier M."/>
            <person name="Klingl A."/>
            <person name="Woyke T."/>
            <person name="Ryan C.M."/>
            <person name="Banfield J.F."/>
        </authorList>
    </citation>
    <scope>NUCLEOTIDE SEQUENCE [LARGE SCALE GENOMIC DNA]</scope>
</reference>
<dbReference type="InterPro" id="IPR033454">
    <property type="entry name" value="RecG_wedge"/>
</dbReference>
<dbReference type="Gene3D" id="2.40.50.140">
    <property type="entry name" value="Nucleic acid-binding proteins"/>
    <property type="match status" value="1"/>
</dbReference>
<evidence type="ECO:0000256" key="4">
    <source>
        <dbReference type="ARBA" id="ARBA00022806"/>
    </source>
</evidence>
<protein>
    <recommendedName>
        <fullName evidence="8">Probable DNA 3'-5' helicase RecG</fullName>
    </recommendedName>
</protein>
<evidence type="ECO:0000259" key="10">
    <source>
        <dbReference type="PROSITE" id="PS51194"/>
    </source>
</evidence>
<keyword evidence="4 11" id="KW-0347">Helicase</keyword>
<dbReference type="SMART" id="SM00487">
    <property type="entry name" value="DEXDc"/>
    <property type="match status" value="1"/>
</dbReference>
<keyword evidence="2" id="KW-0227">DNA damage</keyword>
<evidence type="ECO:0000256" key="3">
    <source>
        <dbReference type="ARBA" id="ARBA00022801"/>
    </source>
</evidence>
<keyword evidence="3" id="KW-0378">Hydrolase</keyword>
<evidence type="ECO:0000256" key="1">
    <source>
        <dbReference type="ARBA" id="ARBA00022741"/>
    </source>
</evidence>
<dbReference type="AlphaFoldDB" id="A0A2M6WUW9"/>
<evidence type="ECO:0000313" key="12">
    <source>
        <dbReference type="Proteomes" id="UP000230481"/>
    </source>
</evidence>
<accession>A0A2M6WUW9</accession>
<keyword evidence="6" id="KW-0238">DNA-binding</keyword>
<dbReference type="SUPFAM" id="SSF52540">
    <property type="entry name" value="P-loop containing nucleoside triphosphate hydrolases"/>
    <property type="match status" value="2"/>
</dbReference>
<sequence>MNLDDLLENHFRLSHLQKKALKKLGILTLRDLLFHFPSRYENITGNKCVSMLKIGDDAIIYGKISGLSTRKSFKSRRPIAEGYIEDDTGKIKIIWFNQPYIAKILRDGALVKLSGKITGDEKSLYIANPETENINNLPINISDSLFGNQKNINTFLPVYPESRGITSKWFYHAIQKIFRNGLLDKIEDAIPEDVLKKYNLPKLKTALIWIHTPKKESDSQSARKRFAFSEIFFIQISKQKSRKEYKEKKSFLIKADEKQVKEFIGRFPFSATDAQNNAIKTILNDFEKNNAMSRLLEGDVGSGKTAVAATVARVVVAARPDGQDFGNLQTAYMVPTEILAKQHFETFIKYFSHLPINIGLITSSGCKKFPSKVNPDGATNISRAQLLKWVLNGEIPILIGTHSLIQKTVKFKNLAFIIIDEQHRFGTAQRQKLARKDNIAPHLLSMTATPIPRTLALTIYGDLDLTILDQMPKGRKPIITEIVIPSGRDNVYEKIRNELKVGRQAYVITPRIDEPDLNKENIINVKSVKEEAKRLKKDIFPEYEIGILHSKMKNSEKEEVMEKFSKNETKILVATSVVEVGVNIPNATVIIIEGAERFGLAQLHQLRGRVIRSNYQAYCYVFSDSRTKKTAERLLALKTSKNGFELAEFDLSIRGSGELYGRRQSGLSDIAMEAMKNIKMVEAAREEAKKIVEKDSELKKYPAIKEIQERKTQGIHFE</sequence>
<dbReference type="Pfam" id="PF00270">
    <property type="entry name" value="DEAD"/>
    <property type="match status" value="1"/>
</dbReference>
<keyword evidence="1" id="KW-0547">Nucleotide-binding</keyword>
<dbReference type="SMART" id="SM00490">
    <property type="entry name" value="HELICc"/>
    <property type="match status" value="1"/>
</dbReference>
<comment type="caution">
    <text evidence="11">The sequence shown here is derived from an EMBL/GenBank/DDBJ whole genome shotgun (WGS) entry which is preliminary data.</text>
</comment>
<evidence type="ECO:0000256" key="5">
    <source>
        <dbReference type="ARBA" id="ARBA00022840"/>
    </source>
</evidence>
<keyword evidence="5" id="KW-0067">ATP-binding</keyword>
<feature type="domain" description="Helicase C-terminal" evidence="10">
    <location>
        <begin position="487"/>
        <end position="652"/>
    </location>
</feature>
<dbReference type="Pfam" id="PF19833">
    <property type="entry name" value="RecG_dom3_C"/>
    <property type="match status" value="1"/>
</dbReference>
<keyword evidence="7" id="KW-0234">DNA repair</keyword>
<dbReference type="GO" id="GO:0003677">
    <property type="term" value="F:DNA binding"/>
    <property type="evidence" value="ECO:0007669"/>
    <property type="project" value="UniProtKB-KW"/>
</dbReference>
<dbReference type="NCBIfam" id="NF008168">
    <property type="entry name" value="PRK10917.2-2"/>
    <property type="match status" value="1"/>
</dbReference>
<dbReference type="InterPro" id="IPR014001">
    <property type="entry name" value="Helicase_ATP-bd"/>
</dbReference>
<dbReference type="InterPro" id="IPR027417">
    <property type="entry name" value="P-loop_NTPase"/>
</dbReference>
<feature type="domain" description="Helicase ATP-binding" evidence="9">
    <location>
        <begin position="285"/>
        <end position="468"/>
    </location>
</feature>
<dbReference type="GO" id="GO:0003678">
    <property type="term" value="F:DNA helicase activity"/>
    <property type="evidence" value="ECO:0007669"/>
    <property type="project" value="TreeGrafter"/>
</dbReference>
<evidence type="ECO:0000256" key="8">
    <source>
        <dbReference type="ARBA" id="ARBA00049819"/>
    </source>
</evidence>
<dbReference type="Gene3D" id="3.40.50.300">
    <property type="entry name" value="P-loop containing nucleotide triphosphate hydrolases"/>
    <property type="match status" value="2"/>
</dbReference>
<dbReference type="GO" id="GO:0005524">
    <property type="term" value="F:ATP binding"/>
    <property type="evidence" value="ECO:0007669"/>
    <property type="project" value="UniProtKB-KW"/>
</dbReference>
<dbReference type="InterPro" id="IPR047112">
    <property type="entry name" value="RecG/Mfd"/>
</dbReference>
<dbReference type="GO" id="GO:0006281">
    <property type="term" value="P:DNA repair"/>
    <property type="evidence" value="ECO:0007669"/>
    <property type="project" value="UniProtKB-KW"/>
</dbReference>
<dbReference type="Pfam" id="PF00271">
    <property type="entry name" value="Helicase_C"/>
    <property type="match status" value="1"/>
</dbReference>
<proteinExistence type="predicted"/>
<name>A0A2M6WUW9_9BACT</name>
<organism evidence="11 12">
    <name type="scientific">Candidatus Campbellbacteria bacterium CG10_big_fil_rev_8_21_14_0_10_35_52</name>
    <dbReference type="NCBI Taxonomy" id="1974527"/>
    <lineage>
        <taxon>Bacteria</taxon>
        <taxon>Candidatus Campbelliibacteriota</taxon>
    </lineage>
</organism>
<evidence type="ECO:0000256" key="6">
    <source>
        <dbReference type="ARBA" id="ARBA00023125"/>
    </source>
</evidence>
<dbReference type="CDD" id="cd04488">
    <property type="entry name" value="RecG_wedge_OBF"/>
    <property type="match status" value="1"/>
</dbReference>
<dbReference type="GO" id="GO:0016787">
    <property type="term" value="F:hydrolase activity"/>
    <property type="evidence" value="ECO:0007669"/>
    <property type="project" value="UniProtKB-KW"/>
</dbReference>
<dbReference type="PANTHER" id="PTHR47964:SF1">
    <property type="entry name" value="ATP-DEPENDENT DNA HELICASE HOMOLOG RECG, CHLOROPLASTIC"/>
    <property type="match status" value="1"/>
</dbReference>